<dbReference type="Proteomes" id="UP000500686">
    <property type="component" value="Chromosome"/>
</dbReference>
<evidence type="ECO:0008006" key="3">
    <source>
        <dbReference type="Google" id="ProtNLM"/>
    </source>
</evidence>
<dbReference type="InterPro" id="IPR011856">
    <property type="entry name" value="tRNA_endonuc-like_dom_sf"/>
</dbReference>
<dbReference type="Gene3D" id="3.40.1350.10">
    <property type="match status" value="1"/>
</dbReference>
<evidence type="ECO:0000313" key="1">
    <source>
        <dbReference type="EMBL" id="QJR43656.1"/>
    </source>
</evidence>
<sequence>MAKEKQLEQKLKKEFKRNNIEYFKIAGGRFQIKGMADLLVFHDFNSYALELKYDLFKNRPTCTQLLQAERFGEHVIWLFVDFNNADYVLEQIKNNNTKVLKHYGSVQRKYFRELLKIKEKGKND</sequence>
<reference evidence="1 2" key="1">
    <citation type="submission" date="2020-05" db="EMBL/GenBank/DDBJ databases">
        <title>Novel Mycoplasma species detected in Mirounga angustirostris (northern elephant seal) from the USA.</title>
        <authorList>
            <person name="Volokhov D.V."/>
        </authorList>
    </citation>
    <scope>NUCLEOTIDE SEQUENCE [LARGE SCALE GENOMIC DNA]</scope>
    <source>
        <strain evidence="1 2">Mirounga ES2806-GEN</strain>
    </source>
</reference>
<dbReference type="KEGG" id="mmir:HLA87_02560"/>
<protein>
    <recommendedName>
        <fullName evidence="3">VRR-NUC domain-containing protein</fullName>
    </recommendedName>
</protein>
<keyword evidence="2" id="KW-1185">Reference proteome</keyword>
<proteinExistence type="predicted"/>
<organism evidence="1 2">
    <name type="scientific">Mycoplasma miroungigenitalium</name>
    <dbReference type="NCBI Taxonomy" id="754515"/>
    <lineage>
        <taxon>Bacteria</taxon>
        <taxon>Bacillati</taxon>
        <taxon>Mycoplasmatota</taxon>
        <taxon>Mollicutes</taxon>
        <taxon>Mycoplasmataceae</taxon>
        <taxon>Mycoplasma</taxon>
    </lineage>
</organism>
<name>A0A6M4JCA6_9MOLU</name>
<dbReference type="GO" id="GO:0003676">
    <property type="term" value="F:nucleic acid binding"/>
    <property type="evidence" value="ECO:0007669"/>
    <property type="project" value="InterPro"/>
</dbReference>
<accession>A0A6M4JCA6</accession>
<gene>
    <name evidence="1" type="ORF">HLA87_02560</name>
</gene>
<dbReference type="RefSeq" id="WP_171111631.1">
    <property type="nucleotide sequence ID" value="NZ_CP053096.1"/>
</dbReference>
<dbReference type="AlphaFoldDB" id="A0A6M4JCA6"/>
<dbReference type="EMBL" id="CP053096">
    <property type="protein sequence ID" value="QJR43656.1"/>
    <property type="molecule type" value="Genomic_DNA"/>
</dbReference>
<evidence type="ECO:0000313" key="2">
    <source>
        <dbReference type="Proteomes" id="UP000500686"/>
    </source>
</evidence>